<evidence type="ECO:0000256" key="1">
    <source>
        <dbReference type="ARBA" id="ARBA00001933"/>
    </source>
</evidence>
<dbReference type="Gene3D" id="3.30.470.10">
    <property type="match status" value="1"/>
</dbReference>
<keyword evidence="16" id="KW-0808">Transferase</keyword>
<comment type="catalytic activity">
    <reaction evidence="12">
        <text>L-isoleucine + 2-oxoglutarate = (S)-3-methyl-2-oxopentanoate + L-glutamate</text>
        <dbReference type="Rhea" id="RHEA:24801"/>
        <dbReference type="ChEBI" id="CHEBI:16810"/>
        <dbReference type="ChEBI" id="CHEBI:29985"/>
        <dbReference type="ChEBI" id="CHEBI:35146"/>
        <dbReference type="ChEBI" id="CHEBI:58045"/>
        <dbReference type="EC" id="2.6.1.42"/>
    </reaction>
</comment>
<dbReference type="NCBIfam" id="NF005209">
    <property type="entry name" value="PRK06680.1"/>
    <property type="match status" value="1"/>
</dbReference>
<dbReference type="GO" id="GO:0005829">
    <property type="term" value="C:cytosol"/>
    <property type="evidence" value="ECO:0007669"/>
    <property type="project" value="TreeGrafter"/>
</dbReference>
<dbReference type="RefSeq" id="WP_289503815.1">
    <property type="nucleotide sequence ID" value="NZ_CP116805.1"/>
</dbReference>
<accession>A0AAE9XRV4</accession>
<comment type="cofactor">
    <cofactor evidence="1 15">
        <name>pyridoxal 5'-phosphate</name>
        <dbReference type="ChEBI" id="CHEBI:597326"/>
    </cofactor>
</comment>
<dbReference type="Proteomes" id="UP001217500">
    <property type="component" value="Chromosome"/>
</dbReference>
<sequence length="284" mass="30067">MSRTVYVNGEFVAEEAAKISVFDRGFIFADGVYEVSSVIGGKLIDNAAHLARLARSCKALSIDLPASGDEITAIQKELITRNDLDEGVVYLQVTRGAADRDFPFPKVATPSLVMFTQVKTLVASKAAEAGIRVITTPDLRWGRCDIKTVQLLGAVLAKQAAADAGVDDAWFVDAGGDVTEGSSNNAYIVKDGRIITRALSTALLPGITRASVVKLAAETGMTIEERPFTVAEAQGADEAFVTSATTFVTPVIRIDGAKVGAGTPGPVARRLREIYINHALKTAV</sequence>
<dbReference type="InterPro" id="IPR043132">
    <property type="entry name" value="BCAT-like_C"/>
</dbReference>
<dbReference type="InterPro" id="IPR050571">
    <property type="entry name" value="Class-IV_PLP-Dep_Aminotrnsfr"/>
</dbReference>
<gene>
    <name evidence="16" type="ORF">PH603_16275</name>
</gene>
<dbReference type="SUPFAM" id="SSF56752">
    <property type="entry name" value="D-aminoacid aminotransferase-like PLP-dependent enzymes"/>
    <property type="match status" value="1"/>
</dbReference>
<keyword evidence="10" id="KW-0028">Amino-acid biosynthesis</keyword>
<reference evidence="16" key="1">
    <citation type="submission" date="2023-01" db="EMBL/GenBank/DDBJ databases">
        <title>The genome sequence of Kordiimonadaceae bacterium 6D33.</title>
        <authorList>
            <person name="Liu Y."/>
        </authorList>
    </citation>
    <scope>NUCLEOTIDE SEQUENCE</scope>
    <source>
        <strain evidence="16">6D33</strain>
    </source>
</reference>
<evidence type="ECO:0000313" key="17">
    <source>
        <dbReference type="Proteomes" id="UP001217500"/>
    </source>
</evidence>
<comment type="pathway">
    <text evidence="4">Amino-acid biosynthesis; L-valine biosynthesis; L-valine from pyruvate: step 4/4.</text>
</comment>
<dbReference type="GO" id="GO:0008652">
    <property type="term" value="P:amino acid biosynthetic process"/>
    <property type="evidence" value="ECO:0007669"/>
    <property type="project" value="UniProtKB-ARBA"/>
</dbReference>
<dbReference type="PROSITE" id="PS00770">
    <property type="entry name" value="AA_TRANSFER_CLASS_4"/>
    <property type="match status" value="1"/>
</dbReference>
<dbReference type="PANTHER" id="PTHR42743">
    <property type="entry name" value="AMINO-ACID AMINOTRANSFERASE"/>
    <property type="match status" value="1"/>
</dbReference>
<comment type="pathway">
    <text evidence="3">Amino-acid biosynthesis; L-isoleucine biosynthesis; L-isoleucine from 2-oxobutanoate: step 4/4.</text>
</comment>
<dbReference type="PANTHER" id="PTHR42743:SF11">
    <property type="entry name" value="AMINODEOXYCHORISMATE LYASE"/>
    <property type="match status" value="1"/>
</dbReference>
<comment type="pathway">
    <text evidence="5">Amino-acid biosynthesis; L-leucine biosynthesis; L-leucine from 3-methyl-2-oxobutanoate: step 4/4.</text>
</comment>
<evidence type="ECO:0000313" key="16">
    <source>
        <dbReference type="EMBL" id="WCL54096.1"/>
    </source>
</evidence>
<evidence type="ECO:0000256" key="15">
    <source>
        <dbReference type="RuleBase" id="RU004516"/>
    </source>
</evidence>
<keyword evidence="17" id="KW-1185">Reference proteome</keyword>
<evidence type="ECO:0000256" key="3">
    <source>
        <dbReference type="ARBA" id="ARBA00004824"/>
    </source>
</evidence>
<keyword evidence="9 15" id="KW-0663">Pyridoxal phosphate</keyword>
<comment type="function">
    <text evidence="2">Acts on leucine, isoleucine and valine.</text>
</comment>
<evidence type="ECO:0000256" key="14">
    <source>
        <dbReference type="RuleBase" id="RU004106"/>
    </source>
</evidence>
<name>A0AAE9XRV4_9PROT</name>
<evidence type="ECO:0000256" key="11">
    <source>
        <dbReference type="ARBA" id="ARBA00048212"/>
    </source>
</evidence>
<dbReference type="Gene3D" id="3.20.10.10">
    <property type="entry name" value="D-amino Acid Aminotransferase, subunit A, domain 2"/>
    <property type="match status" value="1"/>
</dbReference>
<evidence type="ECO:0000256" key="9">
    <source>
        <dbReference type="ARBA" id="ARBA00022898"/>
    </source>
</evidence>
<evidence type="ECO:0000256" key="8">
    <source>
        <dbReference type="ARBA" id="ARBA00014472"/>
    </source>
</evidence>
<dbReference type="AlphaFoldDB" id="A0AAE9XRV4"/>
<dbReference type="EMBL" id="CP116805">
    <property type="protein sequence ID" value="WCL54096.1"/>
    <property type="molecule type" value="Genomic_DNA"/>
</dbReference>
<dbReference type="InterPro" id="IPR018300">
    <property type="entry name" value="Aminotrans_IV_CS"/>
</dbReference>
<dbReference type="InterPro" id="IPR001544">
    <property type="entry name" value="Aminotrans_IV"/>
</dbReference>
<evidence type="ECO:0000256" key="10">
    <source>
        <dbReference type="ARBA" id="ARBA00023304"/>
    </source>
</evidence>
<dbReference type="KEGG" id="gso:PH603_16275"/>
<protein>
    <recommendedName>
        <fullName evidence="8">Probable branched-chain-amino-acid aminotransferase</fullName>
        <ecNumber evidence="7">2.6.1.42</ecNumber>
    </recommendedName>
</protein>
<proteinExistence type="inferred from homology"/>
<keyword evidence="16" id="KW-0032">Aminotransferase</keyword>
<dbReference type="GO" id="GO:0009082">
    <property type="term" value="P:branched-chain amino acid biosynthetic process"/>
    <property type="evidence" value="ECO:0007669"/>
    <property type="project" value="UniProtKB-KW"/>
</dbReference>
<dbReference type="GO" id="GO:0004084">
    <property type="term" value="F:branched-chain-amino-acid transaminase activity"/>
    <property type="evidence" value="ECO:0007669"/>
    <property type="project" value="UniProtKB-EC"/>
</dbReference>
<organism evidence="16 17">
    <name type="scientific">Gimibacter soli</name>
    <dbReference type="NCBI Taxonomy" id="3024400"/>
    <lineage>
        <taxon>Bacteria</taxon>
        <taxon>Pseudomonadati</taxon>
        <taxon>Pseudomonadota</taxon>
        <taxon>Alphaproteobacteria</taxon>
        <taxon>Kordiimonadales</taxon>
        <taxon>Temperatibacteraceae</taxon>
        <taxon>Gimibacter</taxon>
    </lineage>
</organism>
<evidence type="ECO:0000256" key="2">
    <source>
        <dbReference type="ARBA" id="ARBA00003109"/>
    </source>
</evidence>
<evidence type="ECO:0000256" key="4">
    <source>
        <dbReference type="ARBA" id="ARBA00004931"/>
    </source>
</evidence>
<dbReference type="InterPro" id="IPR043131">
    <property type="entry name" value="BCAT-like_N"/>
</dbReference>
<dbReference type="EC" id="2.6.1.42" evidence="7"/>
<keyword evidence="10" id="KW-0100">Branched-chain amino acid biosynthesis</keyword>
<dbReference type="FunFam" id="3.20.10.10:FF:000002">
    <property type="entry name" value="D-alanine aminotransferase"/>
    <property type="match status" value="1"/>
</dbReference>
<evidence type="ECO:0000256" key="5">
    <source>
        <dbReference type="ARBA" id="ARBA00005072"/>
    </source>
</evidence>
<comment type="similarity">
    <text evidence="6 14">Belongs to the class-IV pyridoxal-phosphate-dependent aminotransferase family.</text>
</comment>
<dbReference type="CDD" id="cd01558">
    <property type="entry name" value="D-AAT_like"/>
    <property type="match status" value="1"/>
</dbReference>
<dbReference type="Pfam" id="PF01063">
    <property type="entry name" value="Aminotran_4"/>
    <property type="match status" value="1"/>
</dbReference>
<evidence type="ECO:0000256" key="12">
    <source>
        <dbReference type="ARBA" id="ARBA00048798"/>
    </source>
</evidence>
<comment type="catalytic activity">
    <reaction evidence="13">
        <text>L-leucine + 2-oxoglutarate = 4-methyl-2-oxopentanoate + L-glutamate</text>
        <dbReference type="Rhea" id="RHEA:18321"/>
        <dbReference type="ChEBI" id="CHEBI:16810"/>
        <dbReference type="ChEBI" id="CHEBI:17865"/>
        <dbReference type="ChEBI" id="CHEBI:29985"/>
        <dbReference type="ChEBI" id="CHEBI:57427"/>
        <dbReference type="EC" id="2.6.1.42"/>
    </reaction>
</comment>
<evidence type="ECO:0000256" key="7">
    <source>
        <dbReference type="ARBA" id="ARBA00013053"/>
    </source>
</evidence>
<evidence type="ECO:0000256" key="13">
    <source>
        <dbReference type="ARBA" id="ARBA00049229"/>
    </source>
</evidence>
<dbReference type="InterPro" id="IPR036038">
    <property type="entry name" value="Aminotransferase-like"/>
</dbReference>
<evidence type="ECO:0000256" key="6">
    <source>
        <dbReference type="ARBA" id="ARBA00009320"/>
    </source>
</evidence>
<comment type="catalytic activity">
    <reaction evidence="11">
        <text>L-valine + 2-oxoglutarate = 3-methyl-2-oxobutanoate + L-glutamate</text>
        <dbReference type="Rhea" id="RHEA:24813"/>
        <dbReference type="ChEBI" id="CHEBI:11851"/>
        <dbReference type="ChEBI" id="CHEBI:16810"/>
        <dbReference type="ChEBI" id="CHEBI:29985"/>
        <dbReference type="ChEBI" id="CHEBI:57762"/>
        <dbReference type="EC" id="2.6.1.42"/>
    </reaction>
</comment>